<dbReference type="EMBL" id="CP002432">
    <property type="protein sequence ID" value="ADU64762.1"/>
    <property type="molecule type" value="Genomic_DNA"/>
</dbReference>
<accession>E6W484</accession>
<keyword evidence="9" id="KW-1185">Reference proteome</keyword>
<name>E6W484_DESIS</name>
<evidence type="ECO:0000259" key="7">
    <source>
        <dbReference type="Pfam" id="PF02463"/>
    </source>
</evidence>
<keyword evidence="1 6" id="KW-0963">Cytoplasm</keyword>
<keyword evidence="3 6" id="KW-0547">Nucleotide-binding</keyword>
<dbReference type="GO" id="GO:0006302">
    <property type="term" value="P:double-strand break repair"/>
    <property type="evidence" value="ECO:0007669"/>
    <property type="project" value="TreeGrafter"/>
</dbReference>
<dbReference type="HAMAP" id="MF_00365">
    <property type="entry name" value="RecF"/>
    <property type="match status" value="1"/>
</dbReference>
<dbReference type="InterPro" id="IPR003395">
    <property type="entry name" value="RecF/RecN/SMC_N"/>
</dbReference>
<keyword evidence="6" id="KW-0234">DNA repair</keyword>
<dbReference type="HOGENOM" id="CLU_040267_0_0_0"/>
<dbReference type="FunCoup" id="E6W484">
    <property type="interactions" value="188"/>
</dbReference>
<evidence type="ECO:0000313" key="8">
    <source>
        <dbReference type="EMBL" id="ADU64762.1"/>
    </source>
</evidence>
<proteinExistence type="inferred from homology"/>
<dbReference type="GO" id="GO:0003697">
    <property type="term" value="F:single-stranded DNA binding"/>
    <property type="evidence" value="ECO:0007669"/>
    <property type="project" value="UniProtKB-UniRule"/>
</dbReference>
<comment type="function">
    <text evidence="6">The RecF protein is involved in DNA metabolism; it is required for DNA replication and normal SOS inducibility. RecF binds preferentially to single-stranded, linear DNA. It also seems to bind ATP.</text>
</comment>
<keyword evidence="6" id="KW-0227">DNA damage</keyword>
<evidence type="ECO:0000256" key="1">
    <source>
        <dbReference type="ARBA" id="ARBA00022490"/>
    </source>
</evidence>
<evidence type="ECO:0000256" key="3">
    <source>
        <dbReference type="ARBA" id="ARBA00022741"/>
    </source>
</evidence>
<dbReference type="Gene3D" id="1.20.1050.90">
    <property type="entry name" value="RecF/RecN/SMC, N-terminal domain"/>
    <property type="match status" value="1"/>
</dbReference>
<sequence>MLTETRVRNFRCIADAVLSFTPGINALCGVNGSGKTSFLEVISICANGKSFRTNTLRECVRKGSDGFSLTLENDRHILQTFLLHKNVRRLLIGEHRPERLSQYININTVLVLSPEDIDLVAHSSGMRRKFIDRGVFEQHPEYLSTLSYLHRILKNRNALLRQKDHSTLPYWNDLLCQYALQIHEYRKKYTQQLQLSVNSIISQMDYPKGISITYINSGDDEYTDTQAFLRALEKKYSDEKRYGYTLIGPHKDEITVTIDELSAGKYASYGQQKMVAMIMKLAQAELIQQHQKEPVLLVDDLAAGLDAAALKRVAAILQSYQQVILTTIEGENLPLEFGQVVRL</sequence>
<dbReference type="KEGG" id="din:Selin_0003"/>
<dbReference type="eggNOG" id="COG1195">
    <property type="taxonomic scope" value="Bacteria"/>
</dbReference>
<comment type="similarity">
    <text evidence="6">Belongs to the RecF family.</text>
</comment>
<evidence type="ECO:0000256" key="5">
    <source>
        <dbReference type="ARBA" id="ARBA00023125"/>
    </source>
</evidence>
<dbReference type="InterPro" id="IPR042174">
    <property type="entry name" value="RecF_2"/>
</dbReference>
<dbReference type="GO" id="GO:0005524">
    <property type="term" value="F:ATP binding"/>
    <property type="evidence" value="ECO:0007669"/>
    <property type="project" value="UniProtKB-UniRule"/>
</dbReference>
<dbReference type="STRING" id="653733.Selin_0003"/>
<evidence type="ECO:0000313" key="9">
    <source>
        <dbReference type="Proteomes" id="UP000002572"/>
    </source>
</evidence>
<protein>
    <recommendedName>
        <fullName evidence="6">DNA replication and repair protein RecF</fullName>
    </recommendedName>
</protein>
<evidence type="ECO:0000256" key="2">
    <source>
        <dbReference type="ARBA" id="ARBA00022705"/>
    </source>
</evidence>
<evidence type="ECO:0000256" key="4">
    <source>
        <dbReference type="ARBA" id="ARBA00022840"/>
    </source>
</evidence>
<feature type="domain" description="RecF/RecN/SMC N-terminal" evidence="7">
    <location>
        <begin position="2"/>
        <end position="331"/>
    </location>
</feature>
<dbReference type="InterPro" id="IPR027417">
    <property type="entry name" value="P-loop_NTPase"/>
</dbReference>
<dbReference type="GO" id="GO:0000731">
    <property type="term" value="P:DNA synthesis involved in DNA repair"/>
    <property type="evidence" value="ECO:0007669"/>
    <property type="project" value="TreeGrafter"/>
</dbReference>
<gene>
    <name evidence="6" type="primary">recF</name>
    <name evidence="8" type="ordered locus">Selin_0003</name>
</gene>
<keyword evidence="4 6" id="KW-0067">ATP-binding</keyword>
<dbReference type="Proteomes" id="UP000002572">
    <property type="component" value="Chromosome"/>
</dbReference>
<dbReference type="OrthoDB" id="9803889at2"/>
<keyword evidence="6" id="KW-0742">SOS response</keyword>
<dbReference type="Gene3D" id="3.40.50.300">
    <property type="entry name" value="P-loop containing nucleotide triphosphate hydrolases"/>
    <property type="match status" value="1"/>
</dbReference>
<dbReference type="InParanoid" id="E6W484"/>
<dbReference type="GO" id="GO:0009432">
    <property type="term" value="P:SOS response"/>
    <property type="evidence" value="ECO:0007669"/>
    <property type="project" value="UniProtKB-UniRule"/>
</dbReference>
<dbReference type="Pfam" id="PF02463">
    <property type="entry name" value="SMC_N"/>
    <property type="match status" value="1"/>
</dbReference>
<dbReference type="GO" id="GO:0006260">
    <property type="term" value="P:DNA replication"/>
    <property type="evidence" value="ECO:0007669"/>
    <property type="project" value="UniProtKB-UniRule"/>
</dbReference>
<dbReference type="RefSeq" id="WP_013504656.1">
    <property type="nucleotide sequence ID" value="NC_014836.1"/>
</dbReference>
<dbReference type="InterPro" id="IPR001238">
    <property type="entry name" value="DNA-binding_RecF"/>
</dbReference>
<dbReference type="PANTHER" id="PTHR32182:SF0">
    <property type="entry name" value="DNA REPLICATION AND REPAIR PROTEIN RECF"/>
    <property type="match status" value="1"/>
</dbReference>
<reference evidence="8 9" key="1">
    <citation type="submission" date="2010-12" db="EMBL/GenBank/DDBJ databases">
        <title>Complete sequence of Desulfurispirillum indicum S5.</title>
        <authorList>
            <consortium name="US DOE Joint Genome Institute"/>
            <person name="Lucas S."/>
            <person name="Copeland A."/>
            <person name="Lapidus A."/>
            <person name="Cheng J.-F."/>
            <person name="Goodwin L."/>
            <person name="Pitluck S."/>
            <person name="Chertkov O."/>
            <person name="Held B."/>
            <person name="Detter J.C."/>
            <person name="Han C."/>
            <person name="Tapia R."/>
            <person name="Land M."/>
            <person name="Hauser L."/>
            <person name="Kyrpides N."/>
            <person name="Ivanova N."/>
            <person name="Mikhailova N."/>
            <person name="Haggblom M."/>
            <person name="Rauschenbach I."/>
            <person name="Bini E."/>
            <person name="Woyke T."/>
        </authorList>
    </citation>
    <scope>NUCLEOTIDE SEQUENCE [LARGE SCALE GENOMIC DNA]</scope>
    <source>
        <strain evidence="9">ATCC BAA-1389 / DSM 22839 / S5</strain>
    </source>
</reference>
<dbReference type="SUPFAM" id="SSF52540">
    <property type="entry name" value="P-loop containing nucleoside triphosphate hydrolases"/>
    <property type="match status" value="1"/>
</dbReference>
<organism evidence="8 9">
    <name type="scientific">Desulfurispirillum indicum (strain ATCC BAA-1389 / DSM 22839 / S5)</name>
    <dbReference type="NCBI Taxonomy" id="653733"/>
    <lineage>
        <taxon>Bacteria</taxon>
        <taxon>Pseudomonadati</taxon>
        <taxon>Chrysiogenota</taxon>
        <taxon>Chrysiogenia</taxon>
        <taxon>Chrysiogenales</taxon>
        <taxon>Chrysiogenaceae</taxon>
        <taxon>Desulfurispirillum</taxon>
    </lineage>
</organism>
<keyword evidence="2 6" id="KW-0235">DNA replication</keyword>
<comment type="subcellular location">
    <subcellularLocation>
        <location evidence="6">Cytoplasm</location>
    </subcellularLocation>
</comment>
<evidence type="ECO:0000256" key="6">
    <source>
        <dbReference type="HAMAP-Rule" id="MF_00365"/>
    </source>
</evidence>
<dbReference type="GO" id="GO:0005737">
    <property type="term" value="C:cytoplasm"/>
    <property type="evidence" value="ECO:0007669"/>
    <property type="project" value="UniProtKB-SubCell"/>
</dbReference>
<dbReference type="NCBIfam" id="TIGR00611">
    <property type="entry name" value="recf"/>
    <property type="match status" value="1"/>
</dbReference>
<dbReference type="PANTHER" id="PTHR32182">
    <property type="entry name" value="DNA REPLICATION AND REPAIR PROTEIN RECF"/>
    <property type="match status" value="1"/>
</dbReference>
<dbReference type="AlphaFoldDB" id="E6W484"/>
<feature type="binding site" evidence="6">
    <location>
        <begin position="29"/>
        <end position="36"/>
    </location>
    <ligand>
        <name>ATP</name>
        <dbReference type="ChEBI" id="CHEBI:30616"/>
    </ligand>
</feature>
<keyword evidence="5 6" id="KW-0238">DNA-binding</keyword>